<evidence type="ECO:0000313" key="6">
    <source>
        <dbReference type="Proteomes" id="UP000293142"/>
    </source>
</evidence>
<dbReference type="InterPro" id="IPR050738">
    <property type="entry name" value="Sulfatase"/>
</dbReference>
<dbReference type="SUPFAM" id="SSF53649">
    <property type="entry name" value="Alkaline phosphatase-like"/>
    <property type="match status" value="1"/>
</dbReference>
<gene>
    <name evidence="5" type="ORF">EYB31_25425</name>
</gene>
<dbReference type="Gene3D" id="3.40.720.10">
    <property type="entry name" value="Alkaline Phosphatase, subunit A"/>
    <property type="match status" value="1"/>
</dbReference>
<feature type="region of interest" description="Disordered" evidence="3">
    <location>
        <begin position="198"/>
        <end position="219"/>
    </location>
</feature>
<dbReference type="EMBL" id="SIRE01000019">
    <property type="protein sequence ID" value="TBL74659.1"/>
    <property type="molecule type" value="Genomic_DNA"/>
</dbReference>
<accession>A0A4Q9DJT0</accession>
<proteinExistence type="inferred from homology"/>
<dbReference type="AlphaFoldDB" id="A0A4Q9DJT0"/>
<comment type="caution">
    <text evidence="5">The sequence shown here is derived from an EMBL/GenBank/DDBJ whole genome shotgun (WGS) entry which is preliminary data.</text>
</comment>
<dbReference type="RefSeq" id="WP_131016243.1">
    <property type="nucleotide sequence ID" value="NZ_SIRE01000019.1"/>
</dbReference>
<organism evidence="5 6">
    <name type="scientific">Paenibacillus thalictri</name>
    <dbReference type="NCBI Taxonomy" id="2527873"/>
    <lineage>
        <taxon>Bacteria</taxon>
        <taxon>Bacillati</taxon>
        <taxon>Bacillota</taxon>
        <taxon>Bacilli</taxon>
        <taxon>Bacillales</taxon>
        <taxon>Paenibacillaceae</taxon>
        <taxon>Paenibacillus</taxon>
    </lineage>
</organism>
<comment type="similarity">
    <text evidence="1">Belongs to the sulfatase family.</text>
</comment>
<dbReference type="InterPro" id="IPR017850">
    <property type="entry name" value="Alkaline_phosphatase_core_sf"/>
</dbReference>
<evidence type="ECO:0000256" key="3">
    <source>
        <dbReference type="SAM" id="MobiDB-lite"/>
    </source>
</evidence>
<feature type="compositionally biased region" description="Polar residues" evidence="3">
    <location>
        <begin position="209"/>
        <end position="219"/>
    </location>
</feature>
<dbReference type="OrthoDB" id="9762324at2"/>
<evidence type="ECO:0000256" key="2">
    <source>
        <dbReference type="ARBA" id="ARBA00022801"/>
    </source>
</evidence>
<dbReference type="PANTHER" id="PTHR42693">
    <property type="entry name" value="ARYLSULFATASE FAMILY MEMBER"/>
    <property type="match status" value="1"/>
</dbReference>
<feature type="domain" description="Sulfatase N-terminal" evidence="4">
    <location>
        <begin position="2"/>
        <end position="324"/>
    </location>
</feature>
<dbReference type="PANTHER" id="PTHR42693:SF53">
    <property type="entry name" value="ENDO-4-O-SULFATASE"/>
    <property type="match status" value="1"/>
</dbReference>
<keyword evidence="2" id="KW-0378">Hydrolase</keyword>
<name>A0A4Q9DJT0_9BACL</name>
<evidence type="ECO:0000313" key="5">
    <source>
        <dbReference type="EMBL" id="TBL74659.1"/>
    </source>
</evidence>
<evidence type="ECO:0000256" key="1">
    <source>
        <dbReference type="ARBA" id="ARBA00008779"/>
    </source>
</evidence>
<reference evidence="5 6" key="1">
    <citation type="submission" date="2019-02" db="EMBL/GenBank/DDBJ databases">
        <title>Paenibacillus sp. nov., isolated from surface-sterilized tissue of Thalictrum simplex L.</title>
        <authorList>
            <person name="Tuo L."/>
        </authorList>
    </citation>
    <scope>NUCLEOTIDE SEQUENCE [LARGE SCALE GENOMIC DNA]</scope>
    <source>
        <strain evidence="5 6">N2SHLJ1</strain>
    </source>
</reference>
<protein>
    <submittedName>
        <fullName evidence="5">DUF4976 domain-containing protein</fullName>
    </submittedName>
</protein>
<sequence>MRNVIMISTDQQQAGAMGCADPSYYTPRLDKLADRSVRFTGAISTSAQCSPSRASWMTGKFPHQVGVYQIGHVLDPQDWGIAKEFNRAGFETVYFGKWHLGLSPADHDFQVTDYRLDGLDLAGANPDPRYHSHQDALTTTQALNYLDDYDGGKHFFMKLCWYMPHPNTPQRGVPFERIGRYAERFPLEDMPVPGSFYEDDLSGKPPFQQERSATGESSLSEDIVREDAQKYRSMLALMDSYLGRLMDKLEAKGMLEDTVILFTSDHGDMQGAHRLRLKGVLPYKELYNVPLILYVPGQEPKRKVIPDLLSTSAVTGTLLDAAGIPVPEECEGGSLLPVLGRDAPPDGEHVFFEHYKAYWGHHPMIGVQTAEWKYVYYLDDQMEEMYDLRNDPDEIVNVAGKQEAEQSRIRLRHMVEDWWEATGAFTRQAIQDPESRWGQNSK</sequence>
<dbReference type="Proteomes" id="UP000293142">
    <property type="component" value="Unassembled WGS sequence"/>
</dbReference>
<evidence type="ECO:0000259" key="4">
    <source>
        <dbReference type="Pfam" id="PF00884"/>
    </source>
</evidence>
<dbReference type="InterPro" id="IPR000917">
    <property type="entry name" value="Sulfatase_N"/>
</dbReference>
<keyword evidence="6" id="KW-1185">Reference proteome</keyword>
<dbReference type="GO" id="GO:0004065">
    <property type="term" value="F:arylsulfatase activity"/>
    <property type="evidence" value="ECO:0007669"/>
    <property type="project" value="TreeGrafter"/>
</dbReference>
<dbReference type="Pfam" id="PF00884">
    <property type="entry name" value="Sulfatase"/>
    <property type="match status" value="1"/>
</dbReference>